<name>W4L4M6_ENTF1</name>
<dbReference type="AlphaFoldDB" id="W4L4M6"/>
<dbReference type="Proteomes" id="UP000019141">
    <property type="component" value="Unassembled WGS sequence"/>
</dbReference>
<sequence length="353" mass="39126">MRRLLGLNLRPLGATLSLLIWLAGPPTCDRNDQIARIHCLAATTLEEMIVCVQEHMPRGGSSGYVVPTAAVRRDWRHIVYNMLAGQCDQQLHLPHTLRDNYSLATFTDGETHQTYCVLLETTDQVPPFRQVERGWGTFIVNPNAIRELSIQVPHPHHEPRTADQGIGIFKGSEARSFIMAGAHRHANTRPGPCQPAFLEADASYNHESPFHAAVEGIADFYARNRQSFTALQFHGMTYYACKGVHVYMSYGSNTQPLPGTALAQLRTALVKHNPDWAVRLPGEQAACRLYGGSNIQGRLLNGVAAVDVCHTSAAAVSEQFVHIVQAPGPYRHAQPWIAAINQTFVPSEKMRIR</sequence>
<evidence type="ECO:0000313" key="2">
    <source>
        <dbReference type="Proteomes" id="UP000019141"/>
    </source>
</evidence>
<dbReference type="EMBL" id="AZHW01001327">
    <property type="protein sequence ID" value="ETW93017.1"/>
    <property type="molecule type" value="Genomic_DNA"/>
</dbReference>
<comment type="caution">
    <text evidence="1">The sequence shown here is derived from an EMBL/GenBank/DDBJ whole genome shotgun (WGS) entry which is preliminary data.</text>
</comment>
<reference evidence="1 2" key="1">
    <citation type="journal article" date="2014" name="Nature">
        <title>An environmental bacterial taxon with a large and distinct metabolic repertoire.</title>
        <authorList>
            <person name="Wilson M.C."/>
            <person name="Mori T."/>
            <person name="Ruckert C."/>
            <person name="Uria A.R."/>
            <person name="Helf M.J."/>
            <person name="Takada K."/>
            <person name="Gernert C."/>
            <person name="Steffens U.A."/>
            <person name="Heycke N."/>
            <person name="Schmitt S."/>
            <person name="Rinke C."/>
            <person name="Helfrich E.J."/>
            <person name="Brachmann A.O."/>
            <person name="Gurgui C."/>
            <person name="Wakimoto T."/>
            <person name="Kracht M."/>
            <person name="Crusemann M."/>
            <person name="Hentschel U."/>
            <person name="Abe I."/>
            <person name="Matsunaga S."/>
            <person name="Kalinowski J."/>
            <person name="Takeyama H."/>
            <person name="Piel J."/>
        </authorList>
    </citation>
    <scope>NUCLEOTIDE SEQUENCE [LARGE SCALE GENOMIC DNA]</scope>
    <source>
        <strain evidence="2">TSY1</strain>
    </source>
</reference>
<accession>W4L4M6</accession>
<proteinExistence type="predicted"/>
<dbReference type="HOGENOM" id="CLU_784553_0_0_7"/>
<gene>
    <name evidence="1" type="ORF">ETSY1_41065</name>
</gene>
<evidence type="ECO:0000313" key="1">
    <source>
        <dbReference type="EMBL" id="ETW93017.1"/>
    </source>
</evidence>
<protein>
    <submittedName>
        <fullName evidence="1">Uncharacterized protein</fullName>
    </submittedName>
</protein>
<keyword evidence="2" id="KW-1185">Reference proteome</keyword>
<organism evidence="1 2">
    <name type="scientific">Entotheonella factor</name>
    <dbReference type="NCBI Taxonomy" id="1429438"/>
    <lineage>
        <taxon>Bacteria</taxon>
        <taxon>Pseudomonadati</taxon>
        <taxon>Nitrospinota/Tectimicrobiota group</taxon>
        <taxon>Candidatus Tectimicrobiota</taxon>
        <taxon>Candidatus Entotheonellia</taxon>
        <taxon>Candidatus Entotheonellales</taxon>
        <taxon>Candidatus Entotheonellaceae</taxon>
        <taxon>Candidatus Entotheonella</taxon>
    </lineage>
</organism>